<keyword evidence="2" id="KW-0805">Transcription regulation</keyword>
<dbReference type="Pfam" id="PF13411">
    <property type="entry name" value="MerR_1"/>
    <property type="match status" value="1"/>
</dbReference>
<dbReference type="Gene3D" id="1.10.1660.10">
    <property type="match status" value="1"/>
</dbReference>
<dbReference type="Pfam" id="PF02607">
    <property type="entry name" value="B12-binding_2"/>
    <property type="match status" value="1"/>
</dbReference>
<comment type="caution">
    <text evidence="6">The sequence shown here is derived from an EMBL/GenBank/DDBJ whole genome shotgun (WGS) entry which is preliminary data.</text>
</comment>
<dbReference type="InterPro" id="IPR009061">
    <property type="entry name" value="DNA-bd_dom_put_sf"/>
</dbReference>
<evidence type="ECO:0000256" key="1">
    <source>
        <dbReference type="ARBA" id="ARBA00022491"/>
    </source>
</evidence>
<dbReference type="Gene3D" id="3.40.50.280">
    <property type="entry name" value="Cobalamin-binding domain"/>
    <property type="match status" value="1"/>
</dbReference>
<dbReference type="InterPro" id="IPR000551">
    <property type="entry name" value="MerR-type_HTH_dom"/>
</dbReference>
<keyword evidence="7" id="KW-1185">Reference proteome</keyword>
<evidence type="ECO:0000313" key="6">
    <source>
        <dbReference type="EMBL" id="GGX10850.1"/>
    </source>
</evidence>
<dbReference type="PANTHER" id="PTHR30204">
    <property type="entry name" value="REDOX-CYCLING DRUG-SENSING TRANSCRIPTIONAL ACTIVATOR SOXR"/>
    <property type="match status" value="1"/>
</dbReference>
<reference evidence="6 7" key="1">
    <citation type="journal article" date="2014" name="Int. J. Syst. Evol. Microbiol.">
        <title>Complete genome sequence of Corynebacterium casei LMG S-19264T (=DSM 44701T), isolated from a smear-ripened cheese.</title>
        <authorList>
            <consortium name="US DOE Joint Genome Institute (JGI-PGF)"/>
            <person name="Walter F."/>
            <person name="Albersmeier A."/>
            <person name="Kalinowski J."/>
            <person name="Ruckert C."/>
        </authorList>
    </citation>
    <scope>NUCLEOTIDE SEQUENCE [LARGE SCALE GENOMIC DNA]</scope>
    <source>
        <strain evidence="6 7">KCTC 12285</strain>
    </source>
</reference>
<dbReference type="GO" id="GO:0003677">
    <property type="term" value="F:DNA binding"/>
    <property type="evidence" value="ECO:0007669"/>
    <property type="project" value="UniProtKB-KW"/>
</dbReference>
<gene>
    <name evidence="6" type="ORF">GCM10007384_10730</name>
</gene>
<dbReference type="InterPro" id="IPR036594">
    <property type="entry name" value="Meth_synthase_dom"/>
</dbReference>
<dbReference type="GO" id="GO:0003700">
    <property type="term" value="F:DNA-binding transcription factor activity"/>
    <property type="evidence" value="ECO:0007669"/>
    <property type="project" value="InterPro"/>
</dbReference>
<name>A0A918JUB0_9FLAO</name>
<keyword evidence="1" id="KW-0678">Repressor</keyword>
<dbReference type="InterPro" id="IPR003759">
    <property type="entry name" value="Cbl-bd_cap"/>
</dbReference>
<dbReference type="SUPFAM" id="SSF46955">
    <property type="entry name" value="Putative DNA-binding domain"/>
    <property type="match status" value="1"/>
</dbReference>
<keyword evidence="4" id="KW-0804">Transcription</keyword>
<dbReference type="EMBL" id="BMWS01000005">
    <property type="protein sequence ID" value="GGX10850.1"/>
    <property type="molecule type" value="Genomic_DNA"/>
</dbReference>
<dbReference type="PANTHER" id="PTHR30204:SF69">
    <property type="entry name" value="MERR-FAMILY TRANSCRIPTIONAL REGULATOR"/>
    <property type="match status" value="1"/>
</dbReference>
<evidence type="ECO:0000256" key="4">
    <source>
        <dbReference type="ARBA" id="ARBA00023163"/>
    </source>
</evidence>
<evidence type="ECO:0000259" key="5">
    <source>
        <dbReference type="PROSITE" id="PS50937"/>
    </source>
</evidence>
<evidence type="ECO:0000313" key="7">
    <source>
        <dbReference type="Proteomes" id="UP000601108"/>
    </source>
</evidence>
<protein>
    <submittedName>
        <fullName evidence="6">MerR family transcriptional regulator</fullName>
    </submittedName>
</protein>
<dbReference type="Gene3D" id="1.10.1240.10">
    <property type="entry name" value="Methionine synthase domain"/>
    <property type="match status" value="1"/>
</dbReference>
<dbReference type="PROSITE" id="PS50937">
    <property type="entry name" value="HTH_MERR_2"/>
    <property type="match status" value="1"/>
</dbReference>
<dbReference type="CDD" id="cd01104">
    <property type="entry name" value="HTH_MlrA-CarA"/>
    <property type="match status" value="1"/>
</dbReference>
<dbReference type="AlphaFoldDB" id="A0A918JUB0"/>
<accession>A0A918JUB0</accession>
<dbReference type="SMART" id="SM00422">
    <property type="entry name" value="HTH_MERR"/>
    <property type="match status" value="1"/>
</dbReference>
<keyword evidence="3" id="KW-0238">DNA-binding</keyword>
<dbReference type="Proteomes" id="UP000601108">
    <property type="component" value="Unassembled WGS sequence"/>
</dbReference>
<dbReference type="InterPro" id="IPR047057">
    <property type="entry name" value="MerR_fam"/>
</dbReference>
<proteinExistence type="predicted"/>
<evidence type="ECO:0000256" key="2">
    <source>
        <dbReference type="ARBA" id="ARBA00023015"/>
    </source>
</evidence>
<feature type="domain" description="HTH merR-type" evidence="5">
    <location>
        <begin position="18"/>
        <end position="87"/>
    </location>
</feature>
<evidence type="ECO:0000256" key="3">
    <source>
        <dbReference type="ARBA" id="ARBA00023125"/>
    </source>
</evidence>
<sequence length="309" mass="36570">MLFLFNNLNKRVNNIKQYFSIKDLENLCGVKAHTIRIWEKRYNLLSPNRTETNIRTYNLENLQKLLNVTYLVNSGYKISRISKLNNQEINEYVRSIVSDNSIKNQAINSLKISMLNYDLELFSETYEQLARKRNFRQIFIDIFIPLLKEIGLLWQTDTISPSHEHFITNLIKQKLLLNIEKFQYSKPTKKEKAFILFLPENEIHELGLLYINYEILLHGYKAIYLGPSIPLDSLPNILSFHENSVFVSYFTIKPEKENINEYLNEFNKIVCTDKLNEFWVLGKQILNSPKSSQKNHRHFESINELISEL</sequence>
<organism evidence="6 7">
    <name type="scientific">Aquimarina muelleri</name>
    <dbReference type="NCBI Taxonomy" id="279356"/>
    <lineage>
        <taxon>Bacteria</taxon>
        <taxon>Pseudomonadati</taxon>
        <taxon>Bacteroidota</taxon>
        <taxon>Flavobacteriia</taxon>
        <taxon>Flavobacteriales</taxon>
        <taxon>Flavobacteriaceae</taxon>
        <taxon>Aquimarina</taxon>
    </lineage>
</organism>